<organism evidence="5 6">
    <name type="scientific">Mucuna pruriens</name>
    <name type="common">Velvet bean</name>
    <name type="synonym">Dolichos pruriens</name>
    <dbReference type="NCBI Taxonomy" id="157652"/>
    <lineage>
        <taxon>Eukaryota</taxon>
        <taxon>Viridiplantae</taxon>
        <taxon>Streptophyta</taxon>
        <taxon>Embryophyta</taxon>
        <taxon>Tracheophyta</taxon>
        <taxon>Spermatophyta</taxon>
        <taxon>Magnoliopsida</taxon>
        <taxon>eudicotyledons</taxon>
        <taxon>Gunneridae</taxon>
        <taxon>Pentapetalae</taxon>
        <taxon>rosids</taxon>
        <taxon>fabids</taxon>
        <taxon>Fabales</taxon>
        <taxon>Fabaceae</taxon>
        <taxon>Papilionoideae</taxon>
        <taxon>50 kb inversion clade</taxon>
        <taxon>NPAAA clade</taxon>
        <taxon>indigoferoid/millettioid clade</taxon>
        <taxon>Phaseoleae</taxon>
        <taxon>Mucuna</taxon>
    </lineage>
</organism>
<evidence type="ECO:0000256" key="4">
    <source>
        <dbReference type="ARBA" id="ARBA00023242"/>
    </source>
</evidence>
<dbReference type="GO" id="GO:0005634">
    <property type="term" value="C:nucleus"/>
    <property type="evidence" value="ECO:0007669"/>
    <property type="project" value="UniProtKB-SubCell"/>
</dbReference>
<evidence type="ECO:0000313" key="6">
    <source>
        <dbReference type="Proteomes" id="UP000257109"/>
    </source>
</evidence>
<comment type="subcellular location">
    <subcellularLocation>
        <location evidence="1">Nucleus</location>
    </subcellularLocation>
</comment>
<feature type="non-terminal residue" evidence="5">
    <location>
        <position position="1"/>
    </location>
</feature>
<proteinExistence type="predicted"/>
<evidence type="ECO:0000313" key="5">
    <source>
        <dbReference type="EMBL" id="RDX74473.1"/>
    </source>
</evidence>
<dbReference type="OrthoDB" id="1935502at2759"/>
<reference evidence="5" key="1">
    <citation type="submission" date="2018-05" db="EMBL/GenBank/DDBJ databases">
        <title>Draft genome of Mucuna pruriens seed.</title>
        <authorList>
            <person name="Nnadi N.E."/>
            <person name="Vos R."/>
            <person name="Hasami M.H."/>
            <person name="Devisetty U.K."/>
            <person name="Aguiy J.C."/>
        </authorList>
    </citation>
    <scope>NUCLEOTIDE SEQUENCE [LARGE SCALE GENOMIC DNA]</scope>
    <source>
        <strain evidence="5">JCA_2017</strain>
    </source>
</reference>
<dbReference type="EMBL" id="QJKJ01010168">
    <property type="protein sequence ID" value="RDX74473.1"/>
    <property type="molecule type" value="Genomic_DNA"/>
</dbReference>
<gene>
    <name evidence="5" type="primary">UPB1</name>
    <name evidence="5" type="ORF">CR513_45784</name>
</gene>
<dbReference type="GO" id="GO:0006355">
    <property type="term" value="P:regulation of DNA-templated transcription"/>
    <property type="evidence" value="ECO:0007669"/>
    <property type="project" value="InterPro"/>
</dbReference>
<dbReference type="Proteomes" id="UP000257109">
    <property type="component" value="Unassembled WGS sequence"/>
</dbReference>
<protein>
    <submittedName>
        <fullName evidence="5">Transcription factor UPBEAT1</fullName>
    </submittedName>
</protein>
<dbReference type="STRING" id="157652.A0A371F8L7"/>
<keyword evidence="2" id="KW-0805">Transcription regulation</keyword>
<evidence type="ECO:0000256" key="1">
    <source>
        <dbReference type="ARBA" id="ARBA00004123"/>
    </source>
</evidence>
<dbReference type="PANTHER" id="PTHR33124:SF39">
    <property type="entry name" value="TRANSCRIPTION FACTOR UPBEAT1"/>
    <property type="match status" value="1"/>
</dbReference>
<evidence type="ECO:0000256" key="2">
    <source>
        <dbReference type="ARBA" id="ARBA00023015"/>
    </source>
</evidence>
<name>A0A371F8L7_MUCPR</name>
<comment type="caution">
    <text evidence="5">The sequence shown here is derived from an EMBL/GenBank/DDBJ whole genome shotgun (WGS) entry which is preliminary data.</text>
</comment>
<dbReference type="InterPro" id="IPR044549">
    <property type="entry name" value="bHLH_AtIBH1-like"/>
</dbReference>
<evidence type="ECO:0000256" key="3">
    <source>
        <dbReference type="ARBA" id="ARBA00023163"/>
    </source>
</evidence>
<dbReference type="InterPro" id="IPR044660">
    <property type="entry name" value="IBH1-like"/>
</dbReference>
<accession>A0A371F8L7</accession>
<dbReference type="PANTHER" id="PTHR33124">
    <property type="entry name" value="TRANSCRIPTION FACTOR IBH1-LIKE 1"/>
    <property type="match status" value="1"/>
</dbReference>
<sequence length="172" mass="19317">MEVCVMKGGGLERLGVVRKNHVDACALGWRTCPKQQATPLRYTCLSPIPLEASFQIGTEENRTSSYGCLWSKVLAKKQKGTKRRILMKRRGGSRRGSNGIRRRVRTLKSLIPNVDSLGLDGLFRETANYILSLQTRVRVMQVMVKVLTGSDDEFIDQFYDHGVKGEPALLAY</sequence>
<keyword evidence="6" id="KW-1185">Reference proteome</keyword>
<dbReference type="CDD" id="cd11444">
    <property type="entry name" value="bHLH_AtIBH1_like"/>
    <property type="match status" value="1"/>
</dbReference>
<keyword evidence="4" id="KW-0539">Nucleus</keyword>
<dbReference type="AlphaFoldDB" id="A0A371F8L7"/>
<keyword evidence="3" id="KW-0804">Transcription</keyword>